<gene>
    <name evidence="3" type="ORF">FRACA_1440004</name>
</gene>
<name>A0A2I2KLJ4_9ACTN</name>
<dbReference type="GO" id="GO:0019748">
    <property type="term" value="P:secondary metabolic process"/>
    <property type="evidence" value="ECO:0007669"/>
    <property type="project" value="TreeGrafter"/>
</dbReference>
<dbReference type="GO" id="GO:0016787">
    <property type="term" value="F:hydrolase activity"/>
    <property type="evidence" value="ECO:0007669"/>
    <property type="project" value="UniProtKB-KW"/>
</dbReference>
<dbReference type="RefSeq" id="WP_101830543.1">
    <property type="nucleotide sequence ID" value="NZ_FZMO01000051.1"/>
</dbReference>
<dbReference type="Proteomes" id="UP000234331">
    <property type="component" value="Unassembled WGS sequence"/>
</dbReference>
<keyword evidence="3" id="KW-0378">Hydrolase</keyword>
<accession>A0A2I2KLJ4</accession>
<dbReference type="OrthoDB" id="8673349at2"/>
<keyword evidence="4" id="KW-1185">Reference proteome</keyword>
<dbReference type="SUPFAM" id="SSF51556">
    <property type="entry name" value="Metallo-dependent hydrolases"/>
    <property type="match status" value="1"/>
</dbReference>
<dbReference type="AlphaFoldDB" id="A0A2I2KLJ4"/>
<reference evidence="3 4" key="1">
    <citation type="submission" date="2017-06" db="EMBL/GenBank/DDBJ databases">
        <authorList>
            <person name="Kim H.J."/>
            <person name="Triplett B.A."/>
        </authorList>
    </citation>
    <scope>NUCLEOTIDE SEQUENCE [LARGE SCALE GENOMIC DNA]</scope>
    <source>
        <strain evidence="3">FRACA_ARgP5</strain>
    </source>
</reference>
<protein>
    <submittedName>
        <fullName evidence="3">Amidohydrolase 2</fullName>
    </submittedName>
</protein>
<organism evidence="3 4">
    <name type="scientific">Frankia canadensis</name>
    <dbReference type="NCBI Taxonomy" id="1836972"/>
    <lineage>
        <taxon>Bacteria</taxon>
        <taxon>Bacillati</taxon>
        <taxon>Actinomycetota</taxon>
        <taxon>Actinomycetes</taxon>
        <taxon>Frankiales</taxon>
        <taxon>Frankiaceae</taxon>
        <taxon>Frankia</taxon>
    </lineage>
</organism>
<feature type="domain" description="Amidohydrolase-related" evidence="2">
    <location>
        <begin position="114"/>
        <end position="389"/>
    </location>
</feature>
<dbReference type="InterPro" id="IPR032466">
    <property type="entry name" value="Metal_Hydrolase"/>
</dbReference>
<proteinExistence type="predicted"/>
<dbReference type="InterPro" id="IPR006680">
    <property type="entry name" value="Amidohydro-rel"/>
</dbReference>
<dbReference type="GO" id="GO:0005737">
    <property type="term" value="C:cytoplasm"/>
    <property type="evidence" value="ECO:0007669"/>
    <property type="project" value="TreeGrafter"/>
</dbReference>
<sequence length="390" mass="44283">MTYDGPLFDCDNHNYEVRDAFTRHLDPAFARQAIQPVRLPDGREVILAGDRVVRCLEPEFNEVYRPGTLKEMLRQMASGNPDETYTFEPMREEYQDREARLARMREQNVQGAVMFSGGWSLFAEEYVDDTDGLYANIHSFNRWTEETWGWDGEIVSPALISLRDVDQAGEELDRVLGRGAKLVLFSVGPVDGRSPGDPHFDPVYARLQEAGAAIAFHITEHWYNRSIAPAWGHEPAPIHFRMSAWQWMNTYGTYPITSTLSALIFDNVFGRFPELQCLVAEFGADWVPLTLSKLDKSRGMGRNGPWIGGQLTERPSEVFRKHIKVVPYPEDDVVGLVHQVGHADAFVMGSDYPHAEGLAEPRDFAKLVDSLSDEDQHKILWGNAQTLLRR</sequence>
<evidence type="ECO:0000313" key="3">
    <source>
        <dbReference type="EMBL" id="SNQ46540.1"/>
    </source>
</evidence>
<dbReference type="Pfam" id="PF04909">
    <property type="entry name" value="Amidohydro_2"/>
    <property type="match status" value="1"/>
</dbReference>
<evidence type="ECO:0000256" key="1">
    <source>
        <dbReference type="ARBA" id="ARBA00023239"/>
    </source>
</evidence>
<keyword evidence="1" id="KW-0456">Lyase</keyword>
<dbReference type="Gene3D" id="3.20.20.140">
    <property type="entry name" value="Metal-dependent hydrolases"/>
    <property type="match status" value="1"/>
</dbReference>
<dbReference type="InterPro" id="IPR032465">
    <property type="entry name" value="ACMSD"/>
</dbReference>
<dbReference type="PANTHER" id="PTHR21240">
    <property type="entry name" value="2-AMINO-3-CARBOXYLMUCONATE-6-SEMIALDEHYDE DECARBOXYLASE"/>
    <property type="match status" value="1"/>
</dbReference>
<evidence type="ECO:0000259" key="2">
    <source>
        <dbReference type="Pfam" id="PF04909"/>
    </source>
</evidence>
<dbReference type="PANTHER" id="PTHR21240:SF28">
    <property type="entry name" value="ISO-OROTATE DECARBOXYLASE (EUROFUNG)"/>
    <property type="match status" value="1"/>
</dbReference>
<dbReference type="GO" id="GO:0016831">
    <property type="term" value="F:carboxy-lyase activity"/>
    <property type="evidence" value="ECO:0007669"/>
    <property type="project" value="InterPro"/>
</dbReference>
<evidence type="ECO:0000313" key="4">
    <source>
        <dbReference type="Proteomes" id="UP000234331"/>
    </source>
</evidence>
<dbReference type="EMBL" id="FZMO01000051">
    <property type="protein sequence ID" value="SNQ46540.1"/>
    <property type="molecule type" value="Genomic_DNA"/>
</dbReference>